<dbReference type="Gene3D" id="2.102.10.10">
    <property type="entry name" value="Rieske [2Fe-2S] iron-sulphur domain"/>
    <property type="match status" value="1"/>
</dbReference>
<keyword evidence="4" id="KW-0411">Iron-sulfur</keyword>
<evidence type="ECO:0000256" key="3">
    <source>
        <dbReference type="ARBA" id="ARBA00023004"/>
    </source>
</evidence>
<dbReference type="InterPro" id="IPR017941">
    <property type="entry name" value="Rieske_2Fe-2S"/>
</dbReference>
<keyword evidence="9" id="KW-1185">Reference proteome</keyword>
<dbReference type="RefSeq" id="WP_377551432.1">
    <property type="nucleotide sequence ID" value="NZ_JBHSBN010000027.1"/>
</dbReference>
<evidence type="ECO:0000256" key="4">
    <source>
        <dbReference type="ARBA" id="ARBA00023014"/>
    </source>
</evidence>
<keyword evidence="2" id="KW-0479">Metal-binding</keyword>
<keyword evidence="1" id="KW-0001">2Fe-2S</keyword>
<accession>A0ABV8KUH7</accession>
<evidence type="ECO:0000256" key="5">
    <source>
        <dbReference type="ARBA" id="ARBA00034078"/>
    </source>
</evidence>
<dbReference type="InterPro" id="IPR019251">
    <property type="entry name" value="DUF2231_TM"/>
</dbReference>
<comment type="similarity">
    <text evidence="6">Belongs to the bacterial ring-hydroxylating dioxygenase ferredoxin component family.</text>
</comment>
<comment type="cofactor">
    <cofactor evidence="5">
        <name>[2Fe-2S] cluster</name>
        <dbReference type="ChEBI" id="CHEBI:190135"/>
    </cofactor>
</comment>
<feature type="domain" description="Rieske" evidence="7">
    <location>
        <begin position="180"/>
        <end position="280"/>
    </location>
</feature>
<dbReference type="PANTHER" id="PTHR21496:SF0">
    <property type="entry name" value="RIESKE DOMAIN-CONTAINING PROTEIN"/>
    <property type="match status" value="1"/>
</dbReference>
<protein>
    <submittedName>
        <fullName evidence="8">Rieske 2Fe-2S domain-containing protein</fullName>
    </submittedName>
</protein>
<name>A0ABV8KUH7_9ACTN</name>
<comment type="caution">
    <text evidence="8">The sequence shown here is derived from an EMBL/GenBank/DDBJ whole genome shotgun (WGS) entry which is preliminary data.</text>
</comment>
<dbReference type="Pfam" id="PF09990">
    <property type="entry name" value="DUF2231"/>
    <property type="match status" value="1"/>
</dbReference>
<reference evidence="9" key="1">
    <citation type="journal article" date="2019" name="Int. J. Syst. Evol. Microbiol.">
        <title>The Global Catalogue of Microorganisms (GCM) 10K type strain sequencing project: providing services to taxonomists for standard genome sequencing and annotation.</title>
        <authorList>
            <consortium name="The Broad Institute Genomics Platform"/>
            <consortium name="The Broad Institute Genome Sequencing Center for Infectious Disease"/>
            <person name="Wu L."/>
            <person name="Ma J."/>
        </authorList>
    </citation>
    <scope>NUCLEOTIDE SEQUENCE [LARGE SCALE GENOMIC DNA]</scope>
    <source>
        <strain evidence="9">2902at01</strain>
    </source>
</reference>
<dbReference type="PANTHER" id="PTHR21496">
    <property type="entry name" value="FERREDOXIN-RELATED"/>
    <property type="match status" value="1"/>
</dbReference>
<evidence type="ECO:0000256" key="1">
    <source>
        <dbReference type="ARBA" id="ARBA00022714"/>
    </source>
</evidence>
<evidence type="ECO:0000256" key="6">
    <source>
        <dbReference type="ARBA" id="ARBA00038001"/>
    </source>
</evidence>
<evidence type="ECO:0000256" key="2">
    <source>
        <dbReference type="ARBA" id="ARBA00022723"/>
    </source>
</evidence>
<dbReference type="Pfam" id="PF00355">
    <property type="entry name" value="Rieske"/>
    <property type="match status" value="1"/>
</dbReference>
<dbReference type="EMBL" id="JBHSBN010000027">
    <property type="protein sequence ID" value="MFC4109707.1"/>
    <property type="molecule type" value="Genomic_DNA"/>
</dbReference>
<dbReference type="InterPro" id="IPR036922">
    <property type="entry name" value="Rieske_2Fe-2S_sf"/>
</dbReference>
<gene>
    <name evidence="8" type="ORF">ACFOX0_27710</name>
</gene>
<evidence type="ECO:0000259" key="7">
    <source>
        <dbReference type="PROSITE" id="PS51296"/>
    </source>
</evidence>
<dbReference type="Proteomes" id="UP001595868">
    <property type="component" value="Unassembled WGS sequence"/>
</dbReference>
<dbReference type="SUPFAM" id="SSF50022">
    <property type="entry name" value="ISP domain"/>
    <property type="match status" value="1"/>
</dbReference>
<dbReference type="PROSITE" id="PS51296">
    <property type="entry name" value="RIESKE"/>
    <property type="match status" value="1"/>
</dbReference>
<dbReference type="CDD" id="cd03467">
    <property type="entry name" value="Rieske"/>
    <property type="match status" value="1"/>
</dbReference>
<keyword evidence="3" id="KW-0408">Iron</keyword>
<evidence type="ECO:0000313" key="8">
    <source>
        <dbReference type="EMBL" id="MFC4109707.1"/>
    </source>
</evidence>
<proteinExistence type="inferred from homology"/>
<organism evidence="8 9">
    <name type="scientific">Micromonospora zhanjiangensis</name>
    <dbReference type="NCBI Taxonomy" id="1522057"/>
    <lineage>
        <taxon>Bacteria</taxon>
        <taxon>Bacillati</taxon>
        <taxon>Actinomycetota</taxon>
        <taxon>Actinomycetes</taxon>
        <taxon>Micromonosporales</taxon>
        <taxon>Micromonosporaceae</taxon>
        <taxon>Micromonospora</taxon>
    </lineage>
</organism>
<evidence type="ECO:0000313" key="9">
    <source>
        <dbReference type="Proteomes" id="UP001595868"/>
    </source>
</evidence>
<sequence length="283" mass="29872">MRQLLTKLEQASGLDRTGDRLQETVRSVLRPRGLRDLLHGVWLGHPLHPALVQLPVGAWLSAAVLDLLPGNRRSATVLVAVGTAGALPAALSGANDWAELTTEQRRVGLVHAIANGIGTTLFVGSLAARLAGRHRAGRTLGFLGLAAAGGGAYLGGHLAYKQGAQVNQAAPDLHRMSEGWRPVIDVASLPHEKLVSRTVDDVALVVYRDGDDVSVLLDRCPHQSGPLSEGDLVRVDGHACVVCPWHGSTFQLDDGAVVHGPAGTDQQVLPTRVVDGVLETRLP</sequence>